<dbReference type="Gene3D" id="1.10.3300.10">
    <property type="entry name" value="Jann2411-like domain"/>
    <property type="match status" value="1"/>
</dbReference>
<organism evidence="3 4">
    <name type="scientific">Zhihengliuella alba</name>
    <dbReference type="NCBI Taxonomy" id="547018"/>
    <lineage>
        <taxon>Bacteria</taxon>
        <taxon>Bacillati</taxon>
        <taxon>Actinomycetota</taxon>
        <taxon>Actinomycetes</taxon>
        <taxon>Micrococcales</taxon>
        <taxon>Micrococcaceae</taxon>
        <taxon>Zhihengliuella</taxon>
    </lineage>
</organism>
<dbReference type="PANTHER" id="PTHR35525:SF3">
    <property type="entry name" value="BLL6575 PROTEIN"/>
    <property type="match status" value="1"/>
</dbReference>
<keyword evidence="4" id="KW-1185">Reference proteome</keyword>
<evidence type="ECO:0000259" key="2">
    <source>
        <dbReference type="Pfam" id="PF11706"/>
    </source>
</evidence>
<reference evidence="4" key="1">
    <citation type="journal article" date="2019" name="Int. J. Syst. Evol. Microbiol.">
        <title>The Global Catalogue of Microorganisms (GCM) 10K type strain sequencing project: providing services to taxonomists for standard genome sequencing and annotation.</title>
        <authorList>
            <consortium name="The Broad Institute Genomics Platform"/>
            <consortium name="The Broad Institute Genome Sequencing Center for Infectious Disease"/>
            <person name="Wu L."/>
            <person name="Ma J."/>
        </authorList>
    </citation>
    <scope>NUCLEOTIDE SEQUENCE [LARGE SCALE GENOMIC DNA]</scope>
    <source>
        <strain evidence="4">JCM 16961</strain>
    </source>
</reference>
<dbReference type="SUPFAM" id="SSF160904">
    <property type="entry name" value="Jann2411-like"/>
    <property type="match status" value="1"/>
</dbReference>
<dbReference type="Proteomes" id="UP001501536">
    <property type="component" value="Unassembled WGS sequence"/>
</dbReference>
<gene>
    <name evidence="3" type="ORF">GCM10022377_07830</name>
</gene>
<dbReference type="Pfam" id="PF11706">
    <property type="entry name" value="zf-CGNR"/>
    <property type="match status" value="1"/>
</dbReference>
<protein>
    <submittedName>
        <fullName evidence="3">CGNR zinc finger domain-containing protein</fullName>
    </submittedName>
</protein>
<dbReference type="InterPro" id="IPR023286">
    <property type="entry name" value="ABATE_dom_sf"/>
</dbReference>
<evidence type="ECO:0000256" key="1">
    <source>
        <dbReference type="SAM" id="MobiDB-lite"/>
    </source>
</evidence>
<dbReference type="RefSeq" id="WP_344880249.1">
    <property type="nucleotide sequence ID" value="NZ_BAABCJ010000001.1"/>
</dbReference>
<dbReference type="Pfam" id="PF07336">
    <property type="entry name" value="ABATE"/>
    <property type="match status" value="1"/>
</dbReference>
<accession>A0ABP7CW16</accession>
<dbReference type="InterPro" id="IPR021005">
    <property type="entry name" value="Znf_CGNR"/>
</dbReference>
<dbReference type="InterPro" id="IPR010852">
    <property type="entry name" value="ABATE"/>
</dbReference>
<comment type="caution">
    <text evidence="3">The sequence shown here is derived from an EMBL/GenBank/DDBJ whole genome shotgun (WGS) entry which is preliminary data.</text>
</comment>
<evidence type="ECO:0000313" key="4">
    <source>
        <dbReference type="Proteomes" id="UP001501536"/>
    </source>
</evidence>
<name>A0ABP7CW16_9MICC</name>
<feature type="domain" description="Zinc finger CGNR" evidence="2">
    <location>
        <begin position="150"/>
        <end position="189"/>
    </location>
</feature>
<dbReference type="EMBL" id="BAABCJ010000001">
    <property type="protein sequence ID" value="GAA3697367.1"/>
    <property type="molecule type" value="Genomic_DNA"/>
</dbReference>
<sequence>MQEISQPPAPGSAEHPSLALAGSLNDLPGTRGFDDLADPEAATAWLAARDLISPDAVLYELCRGRLVGLRAHLRALFAARVSCEAPPAGAIQALNDALTSVPGARLLRHDPVAGFRREADHPATQVVEHAMATIAEDAASLLTGAEAPQLAECEAGSCQRFFLRTHARRQWCSNRCGDRVRAARAYARKRVGSGV</sequence>
<evidence type="ECO:0000313" key="3">
    <source>
        <dbReference type="EMBL" id="GAA3697367.1"/>
    </source>
</evidence>
<feature type="region of interest" description="Disordered" evidence="1">
    <location>
        <begin position="1"/>
        <end position="21"/>
    </location>
</feature>
<dbReference type="PANTHER" id="PTHR35525">
    <property type="entry name" value="BLL6575 PROTEIN"/>
    <property type="match status" value="1"/>
</dbReference>
<proteinExistence type="predicted"/>